<feature type="domain" description="Glycosyl hydrolase family 32 N-terminal" evidence="8">
    <location>
        <begin position="78"/>
        <end position="370"/>
    </location>
</feature>
<dbReference type="Pfam" id="PF08244">
    <property type="entry name" value="Glyco_hydro_32C"/>
    <property type="match status" value="1"/>
</dbReference>
<dbReference type="EMBL" id="CP102252">
    <property type="protein sequence ID" value="UWN66543.1"/>
    <property type="molecule type" value="Genomic_DNA"/>
</dbReference>
<dbReference type="Gene3D" id="2.60.120.560">
    <property type="entry name" value="Exo-inulinase, domain 1"/>
    <property type="match status" value="1"/>
</dbReference>
<dbReference type="Gene3D" id="2.115.10.20">
    <property type="entry name" value="Glycosyl hydrolase domain, family 43"/>
    <property type="match status" value="1"/>
</dbReference>
<evidence type="ECO:0000256" key="4">
    <source>
        <dbReference type="ARBA" id="ARBA00023295"/>
    </source>
</evidence>
<dbReference type="InterPro" id="IPR013148">
    <property type="entry name" value="Glyco_hydro_32_N"/>
</dbReference>
<dbReference type="GO" id="GO:0016787">
    <property type="term" value="F:hydrolase activity"/>
    <property type="evidence" value="ECO:0007669"/>
    <property type="project" value="UniProtKB-KW"/>
</dbReference>
<dbReference type="RefSeq" id="WP_019151915.1">
    <property type="nucleotide sequence ID" value="NZ_CP102252.1"/>
</dbReference>
<evidence type="ECO:0000256" key="5">
    <source>
        <dbReference type="RuleBase" id="RU362110"/>
    </source>
</evidence>
<name>A0ABY5VAA9_9BACT</name>
<evidence type="ECO:0000259" key="8">
    <source>
        <dbReference type="Pfam" id="PF00251"/>
    </source>
</evidence>
<feature type="compositionally biased region" description="Polar residues" evidence="6">
    <location>
        <begin position="451"/>
        <end position="465"/>
    </location>
</feature>
<evidence type="ECO:0000256" key="2">
    <source>
        <dbReference type="ARBA" id="ARBA00012758"/>
    </source>
</evidence>
<keyword evidence="7" id="KW-0732">Signal</keyword>
<dbReference type="InterPro" id="IPR013320">
    <property type="entry name" value="ConA-like_dom_sf"/>
</dbReference>
<evidence type="ECO:0000313" key="10">
    <source>
        <dbReference type="EMBL" id="UWN66543.1"/>
    </source>
</evidence>
<keyword evidence="4 5" id="KW-0326">Glycosidase</keyword>
<gene>
    <name evidence="10" type="ORF">NQ519_06840</name>
</gene>
<dbReference type="PANTHER" id="PTHR43101:SF1">
    <property type="entry name" value="BETA-FRUCTOSIDASE"/>
    <property type="match status" value="1"/>
</dbReference>
<comment type="similarity">
    <text evidence="1 5">Belongs to the glycosyl hydrolase 32 family.</text>
</comment>
<accession>A0ABY5VAA9</accession>
<evidence type="ECO:0000313" key="11">
    <source>
        <dbReference type="Proteomes" id="UP001058267"/>
    </source>
</evidence>
<keyword evidence="11" id="KW-1185">Reference proteome</keyword>
<feature type="region of interest" description="Disordered" evidence="6">
    <location>
        <begin position="445"/>
        <end position="468"/>
    </location>
</feature>
<feature type="domain" description="Glycosyl hydrolase family 32 C-terminal" evidence="9">
    <location>
        <begin position="374"/>
        <end position="540"/>
    </location>
</feature>
<feature type="region of interest" description="Disordered" evidence="6">
    <location>
        <begin position="549"/>
        <end position="581"/>
    </location>
</feature>
<evidence type="ECO:0000256" key="6">
    <source>
        <dbReference type="SAM" id="MobiDB-lite"/>
    </source>
</evidence>
<dbReference type="SUPFAM" id="SSF49899">
    <property type="entry name" value="Concanavalin A-like lectins/glucanases"/>
    <property type="match status" value="1"/>
</dbReference>
<dbReference type="InterPro" id="IPR051214">
    <property type="entry name" value="GH32_Enzymes"/>
</dbReference>
<dbReference type="PANTHER" id="PTHR43101">
    <property type="entry name" value="BETA-FRUCTOSIDASE"/>
    <property type="match status" value="1"/>
</dbReference>
<dbReference type="SMART" id="SM00640">
    <property type="entry name" value="Glyco_32"/>
    <property type="match status" value="1"/>
</dbReference>
<dbReference type="InterPro" id="IPR013189">
    <property type="entry name" value="Glyco_hydro_32_C"/>
</dbReference>
<organism evidence="10 11">
    <name type="scientific">Alistipes senegalensis JC50</name>
    <dbReference type="NCBI Taxonomy" id="1033732"/>
    <lineage>
        <taxon>Bacteria</taxon>
        <taxon>Pseudomonadati</taxon>
        <taxon>Bacteroidota</taxon>
        <taxon>Bacteroidia</taxon>
        <taxon>Bacteroidales</taxon>
        <taxon>Rikenellaceae</taxon>
        <taxon>Alistipes</taxon>
    </lineage>
</organism>
<evidence type="ECO:0000256" key="7">
    <source>
        <dbReference type="SAM" id="SignalP"/>
    </source>
</evidence>
<evidence type="ECO:0000256" key="3">
    <source>
        <dbReference type="ARBA" id="ARBA00022801"/>
    </source>
</evidence>
<dbReference type="Pfam" id="PF00251">
    <property type="entry name" value="Glyco_hydro_32N"/>
    <property type="match status" value="1"/>
</dbReference>
<evidence type="ECO:0000256" key="1">
    <source>
        <dbReference type="ARBA" id="ARBA00009902"/>
    </source>
</evidence>
<feature type="signal peptide" evidence="7">
    <location>
        <begin position="1"/>
        <end position="27"/>
    </location>
</feature>
<dbReference type="EC" id="3.2.1.26" evidence="2"/>
<keyword evidence="3 5" id="KW-0378">Hydrolase</keyword>
<dbReference type="SUPFAM" id="SSF75005">
    <property type="entry name" value="Arabinanase/levansucrase/invertase"/>
    <property type="match status" value="1"/>
</dbReference>
<feature type="chain" id="PRO_5045897130" description="beta-fructofuranosidase" evidence="7">
    <location>
        <begin position="28"/>
        <end position="581"/>
    </location>
</feature>
<evidence type="ECO:0000259" key="9">
    <source>
        <dbReference type="Pfam" id="PF08244"/>
    </source>
</evidence>
<sequence>MKNTDIKQIALFLIVLTTLLPGLSATAQQTPAADRVTMYTFSDGLSDQLQELAGNPLLHRYAQTRERLSSGKYRPLYHFSAPEGRLNDPNGLCYWNGNWHLFYQAYPIENPIAHWGHAYSPDLIHWKDLPIAIAPSIEERVYSGSTLIQGDSVIAMYRGVGQGEMVAVSRDPLLLNWRKPAANPVIPDLDPEKEQPVFARGGDPFLWYCDKHYYAILGGYSDSGPGGKRMFAEYLYRSPDLLRWEYLHPFIDTDPYAFVGDDGACPYFYPIGNGGEHILLHFSHKSGGKYLIGNYDTQRQKFIVTDGGNFNHGPAKGGGIHAPSACPDGKGGIVVLFNTNPGFPRKDDFSEMMTLPRLLTWEEGALRVRPWDAVESLRRDHIRLEHIAVPANQETILDGITGDALEISMEIDLGKTKTFELSVLRSPDGQEHTRILFQRDMGKPTREYENHTPTSTITIDNTHGSRSPLFASRPPETAELSFAKGEKLKLRVFIDRSIVEVFVNDRQSVTLRTYPERDDSKGISVRTTGNSAEILSLDAWRMESIWTDASRQTRRSADGTRSQQSADRLPTHEIHKTYKNR</sequence>
<protein>
    <recommendedName>
        <fullName evidence="2">beta-fructofuranosidase</fullName>
        <ecNumber evidence="2">3.2.1.26</ecNumber>
    </recommendedName>
</protein>
<proteinExistence type="inferred from homology"/>
<dbReference type="InterPro" id="IPR023296">
    <property type="entry name" value="Glyco_hydro_beta-prop_sf"/>
</dbReference>
<dbReference type="CDD" id="cd08996">
    <property type="entry name" value="GH32_FFase"/>
    <property type="match status" value="1"/>
</dbReference>
<dbReference type="Proteomes" id="UP001058267">
    <property type="component" value="Chromosome"/>
</dbReference>
<dbReference type="InterPro" id="IPR001362">
    <property type="entry name" value="Glyco_hydro_32"/>
</dbReference>
<feature type="compositionally biased region" description="Basic and acidic residues" evidence="6">
    <location>
        <begin position="569"/>
        <end position="581"/>
    </location>
</feature>
<reference evidence="10" key="1">
    <citation type="journal article" date="2022" name="Cell">
        <title>Design, construction, and in vivo augmentation of a complex gut microbiome.</title>
        <authorList>
            <person name="Cheng A.G."/>
            <person name="Ho P.Y."/>
            <person name="Aranda-Diaz A."/>
            <person name="Jain S."/>
            <person name="Yu F.B."/>
            <person name="Meng X."/>
            <person name="Wang M."/>
            <person name="Iakiviak M."/>
            <person name="Nagashima K."/>
            <person name="Zhao A."/>
            <person name="Murugkar P."/>
            <person name="Patil A."/>
            <person name="Atabakhsh K."/>
            <person name="Weakley A."/>
            <person name="Yan J."/>
            <person name="Brumbaugh A.R."/>
            <person name="Higginbottom S."/>
            <person name="Dimas A."/>
            <person name="Shiver A.L."/>
            <person name="Deutschbauer A."/>
            <person name="Neff N."/>
            <person name="Sonnenburg J.L."/>
            <person name="Huang K.C."/>
            <person name="Fischbach M.A."/>
        </authorList>
    </citation>
    <scope>NUCLEOTIDE SEQUENCE</scope>
    <source>
        <strain evidence="10">JC50</strain>
    </source>
</reference>